<reference evidence="2" key="1">
    <citation type="submission" date="2018-12" db="EMBL/GenBank/DDBJ databases">
        <title>Draft genome sequence of Flaovobacterium columnare ARS1 isolated from channel catfish in Alabama.</title>
        <authorList>
            <person name="Cai W."/>
            <person name="Arias C."/>
        </authorList>
    </citation>
    <scope>NUCLEOTIDE SEQUENCE [LARGE SCALE GENOMIC DNA]</scope>
    <source>
        <strain evidence="2">ARS1</strain>
    </source>
</reference>
<evidence type="ECO:0000259" key="1">
    <source>
        <dbReference type="Pfam" id="PF14040"/>
    </source>
</evidence>
<name>A0A437UDL5_9FLAO</name>
<accession>A0A437UDL5</accession>
<dbReference type="InterPro" id="IPR029476">
    <property type="entry name" value="DNase_NucA_NucB"/>
</dbReference>
<keyword evidence="3" id="KW-1185">Reference proteome</keyword>
<proteinExistence type="predicted"/>
<protein>
    <submittedName>
        <fullName evidence="2">Sporulation protein</fullName>
    </submittedName>
</protein>
<evidence type="ECO:0000313" key="2">
    <source>
        <dbReference type="EMBL" id="RVU91675.1"/>
    </source>
</evidence>
<dbReference type="EMBL" id="RQSM01000003">
    <property type="protein sequence ID" value="RVU91675.1"/>
    <property type="molecule type" value="Genomic_DNA"/>
</dbReference>
<dbReference type="Pfam" id="PF14040">
    <property type="entry name" value="DNase_NucA_NucB"/>
    <property type="match status" value="1"/>
</dbReference>
<comment type="caution">
    <text evidence="2">The sequence shown here is derived from an EMBL/GenBank/DDBJ whole genome shotgun (WGS) entry which is preliminary data.</text>
</comment>
<gene>
    <name evidence="2" type="ORF">EH230_09145</name>
</gene>
<dbReference type="Proteomes" id="UP000288951">
    <property type="component" value="Unassembled WGS sequence"/>
</dbReference>
<dbReference type="OrthoDB" id="603864at2"/>
<sequence length="127" mass="13699">MDIFGLDCKVKVTAGDGITHDIVATIKKSDFPETAQHIEDAIKKGHADIVTVDRLNAAAQRAKSLKGIPTKKGFDRDEWPMAMFKEGGNGASVRYINPSDNRGAGSAIGNALSDYPDDTRVLIKIID</sequence>
<evidence type="ECO:0000313" key="3">
    <source>
        <dbReference type="Proteomes" id="UP000288951"/>
    </source>
</evidence>
<dbReference type="AlphaFoldDB" id="A0A437UDL5"/>
<feature type="domain" description="Deoxyribonuclease NucA/NucB" evidence="1">
    <location>
        <begin position="69"/>
        <end position="111"/>
    </location>
</feature>
<organism evidence="2 3">
    <name type="scientific">Flavobacterium columnare</name>
    <dbReference type="NCBI Taxonomy" id="996"/>
    <lineage>
        <taxon>Bacteria</taxon>
        <taxon>Pseudomonadati</taxon>
        <taxon>Bacteroidota</taxon>
        <taxon>Flavobacteriia</taxon>
        <taxon>Flavobacteriales</taxon>
        <taxon>Flavobacteriaceae</taxon>
        <taxon>Flavobacterium</taxon>
    </lineage>
</organism>